<evidence type="ECO:0000259" key="3">
    <source>
        <dbReference type="PROSITE" id="PS51832"/>
    </source>
</evidence>
<feature type="transmembrane region" description="Helical" evidence="1">
    <location>
        <begin position="274"/>
        <end position="294"/>
    </location>
</feature>
<feature type="transmembrane region" description="Helical" evidence="1">
    <location>
        <begin position="336"/>
        <end position="358"/>
    </location>
</feature>
<dbReference type="NCBIfam" id="TIGR00277">
    <property type="entry name" value="HDIG"/>
    <property type="match status" value="1"/>
</dbReference>
<proteinExistence type="predicted"/>
<evidence type="ECO:0000256" key="1">
    <source>
        <dbReference type="SAM" id="Phobius"/>
    </source>
</evidence>
<dbReference type="PROSITE" id="PS50887">
    <property type="entry name" value="GGDEF"/>
    <property type="match status" value="1"/>
</dbReference>
<evidence type="ECO:0000313" key="4">
    <source>
        <dbReference type="EMBL" id="MEQ2369730.1"/>
    </source>
</evidence>
<dbReference type="InterPro" id="IPR006675">
    <property type="entry name" value="HDIG_dom"/>
</dbReference>
<dbReference type="CDD" id="cd01949">
    <property type="entry name" value="GGDEF"/>
    <property type="match status" value="1"/>
</dbReference>
<sequence length="941" mass="107634">MREKFFALGKGKQYFFYILMVAIFGWFLFMQFFGKNERAIENAPNSVVYTGAFTWEKPDGTSDEISVPGRYDIPKGETMVLVSQLPDDLNESSIALRSSLQDVKLYVDNDLRVSYSTKETRLAGKNSASRYIFCPVSSDDSGKELRIELTTYTSNYSGVVNTVYCGDKTDIWLSIFNDHGLETFIAFFILFAGIVTILFSFALGIVYRTNFDMEYLGWCMVMGSVWMIGESKMRQLLVSNASSLSSLCFVMIMLSPIPVVLYADSIQKHIHHKLYACIGWIAIFNFTVCSVLAITRKADYIETLPAGQIILACTLLIVFIQLFRYMKTTSNGADHLLLLGLMFSILCILIEVVSMYFVVSISGLFIGIGMLVLLFVNIVRTMKKIQDIERLRRRTEIEKNKKQTEKMSLQMMQTLSTTIEAKNEYTRGHSYRVAEYSALIAEELGWAPEEVQNLKHSAYLHDIGKIGIPDSILNKPSRLTDEEYSLIKRHTVIGAEILKDVTLIPNVIAVTRSHHERYDGKGYPDGLSGEKIPIHARIVAMADSYDAMNSRRIYRNSLPQDVIYEEIRKNRGLQFDPKITDIFLKLMDENRLPVWDSDSAAADSYNFPDMQLTVSKFISDVVTTIKAQEDSKNYDFLTGLPMRNLGERLTAELMQQHNGCLVFLDMDNLKKINDIYGHTAGDRALKLLGNMLTHYTENGIACRLGGDEFLLFMPDVTHDSVSEKLKKLFQEFHSLVKNDVEIQCATISAGLCMCTSEDSFEDCYLKADKALYYVKQNGKNQFFFYQLIERKDISISSVGKDLNLIADSLRQSGSYHGALDLNYRDFARHYEYLSQLMIRSQCHCYLVMVTMTTASGTLPDIEAIEQALEYMEQSIRQKIRRVDICTRYSSMQYLIILFEPIETKIPNIMERIFLQYYRLCTDHDFRPTYEYISMSEKAPKQ</sequence>
<dbReference type="InterPro" id="IPR043128">
    <property type="entry name" value="Rev_trsase/Diguanyl_cyclase"/>
</dbReference>
<feature type="transmembrane region" description="Helical" evidence="1">
    <location>
        <begin position="14"/>
        <end position="34"/>
    </location>
</feature>
<dbReference type="Pfam" id="PF13487">
    <property type="entry name" value="HD_5"/>
    <property type="match status" value="1"/>
</dbReference>
<feature type="transmembrane region" description="Helical" evidence="1">
    <location>
        <begin position="364"/>
        <end position="382"/>
    </location>
</feature>
<keyword evidence="1" id="KW-0812">Transmembrane</keyword>
<accession>A0ABV1BD88</accession>
<dbReference type="SUPFAM" id="SSF55073">
    <property type="entry name" value="Nucleotide cyclase"/>
    <property type="match status" value="1"/>
</dbReference>
<dbReference type="NCBIfam" id="TIGR00254">
    <property type="entry name" value="GGDEF"/>
    <property type="match status" value="1"/>
</dbReference>
<feature type="transmembrane region" description="Helical" evidence="1">
    <location>
        <begin position="306"/>
        <end position="324"/>
    </location>
</feature>
<dbReference type="SMART" id="SM00471">
    <property type="entry name" value="HDc"/>
    <property type="match status" value="1"/>
</dbReference>
<dbReference type="InterPro" id="IPR000160">
    <property type="entry name" value="GGDEF_dom"/>
</dbReference>
<evidence type="ECO:0000313" key="5">
    <source>
        <dbReference type="Proteomes" id="UP001473063"/>
    </source>
</evidence>
<dbReference type="EMBL" id="JBBMEJ010000002">
    <property type="protein sequence ID" value="MEQ2369730.1"/>
    <property type="molecule type" value="Genomic_DNA"/>
</dbReference>
<dbReference type="RefSeq" id="WP_349055914.1">
    <property type="nucleotide sequence ID" value="NZ_JBBMEJ010000002.1"/>
</dbReference>
<keyword evidence="1" id="KW-1133">Transmembrane helix</keyword>
<dbReference type="Proteomes" id="UP001473063">
    <property type="component" value="Unassembled WGS sequence"/>
</dbReference>
<dbReference type="SUPFAM" id="SSF109604">
    <property type="entry name" value="HD-domain/PDEase-like"/>
    <property type="match status" value="1"/>
</dbReference>
<dbReference type="PANTHER" id="PTHR43155">
    <property type="entry name" value="CYCLIC DI-GMP PHOSPHODIESTERASE PA4108-RELATED"/>
    <property type="match status" value="1"/>
</dbReference>
<dbReference type="InterPro" id="IPR037522">
    <property type="entry name" value="HD_GYP_dom"/>
</dbReference>
<comment type="caution">
    <text evidence="4">The sequence shown here is derived from an EMBL/GenBank/DDBJ whole genome shotgun (WGS) entry which is preliminary data.</text>
</comment>
<feature type="transmembrane region" description="Helical" evidence="1">
    <location>
        <begin position="213"/>
        <end position="229"/>
    </location>
</feature>
<protein>
    <submittedName>
        <fullName evidence="4">HD domain-containing phosphohydrolase</fullName>
    </submittedName>
</protein>
<keyword evidence="5" id="KW-1185">Reference proteome</keyword>
<feature type="domain" description="HD-GYP" evidence="3">
    <location>
        <begin position="404"/>
        <end position="599"/>
    </location>
</feature>
<name>A0ABV1BD88_9FIRM</name>
<dbReference type="InterPro" id="IPR029787">
    <property type="entry name" value="Nucleotide_cyclase"/>
</dbReference>
<dbReference type="PANTHER" id="PTHR43155:SF2">
    <property type="entry name" value="CYCLIC DI-GMP PHOSPHODIESTERASE PA4108"/>
    <property type="match status" value="1"/>
</dbReference>
<feature type="transmembrane region" description="Helical" evidence="1">
    <location>
        <begin position="184"/>
        <end position="206"/>
    </location>
</feature>
<organism evidence="4 5">
    <name type="scientific">Blautia aquisgranensis</name>
    <dbReference type="NCBI Taxonomy" id="3133153"/>
    <lineage>
        <taxon>Bacteria</taxon>
        <taxon>Bacillati</taxon>
        <taxon>Bacillota</taxon>
        <taxon>Clostridia</taxon>
        <taxon>Lachnospirales</taxon>
        <taxon>Lachnospiraceae</taxon>
        <taxon>Blautia</taxon>
    </lineage>
</organism>
<dbReference type="Gene3D" id="1.10.3210.10">
    <property type="entry name" value="Hypothetical protein af1432"/>
    <property type="match status" value="1"/>
</dbReference>
<feature type="transmembrane region" description="Helical" evidence="1">
    <location>
        <begin position="241"/>
        <end position="262"/>
    </location>
</feature>
<dbReference type="PROSITE" id="PS51832">
    <property type="entry name" value="HD_GYP"/>
    <property type="match status" value="1"/>
</dbReference>
<keyword evidence="1" id="KW-0472">Membrane</keyword>
<dbReference type="SMART" id="SM00267">
    <property type="entry name" value="GGDEF"/>
    <property type="match status" value="1"/>
</dbReference>
<dbReference type="Gene3D" id="3.30.70.270">
    <property type="match status" value="1"/>
</dbReference>
<dbReference type="Pfam" id="PF00990">
    <property type="entry name" value="GGDEF"/>
    <property type="match status" value="1"/>
</dbReference>
<evidence type="ECO:0000259" key="2">
    <source>
        <dbReference type="PROSITE" id="PS50887"/>
    </source>
</evidence>
<gene>
    <name evidence="4" type="ORF">WMO28_02015</name>
</gene>
<dbReference type="CDD" id="cd00077">
    <property type="entry name" value="HDc"/>
    <property type="match status" value="1"/>
</dbReference>
<dbReference type="InterPro" id="IPR003607">
    <property type="entry name" value="HD/PDEase_dom"/>
</dbReference>
<feature type="domain" description="GGDEF" evidence="2">
    <location>
        <begin position="657"/>
        <end position="787"/>
    </location>
</feature>
<reference evidence="4 5" key="1">
    <citation type="submission" date="2024-03" db="EMBL/GenBank/DDBJ databases">
        <title>Human intestinal bacterial collection.</title>
        <authorList>
            <person name="Pauvert C."/>
            <person name="Hitch T.C.A."/>
            <person name="Clavel T."/>
        </authorList>
    </citation>
    <scope>NUCLEOTIDE SEQUENCE [LARGE SCALE GENOMIC DNA]</scope>
    <source>
        <strain evidence="4 5">CLA-JM-H16</strain>
    </source>
</reference>